<dbReference type="InterPro" id="IPR008964">
    <property type="entry name" value="Invasin/intimin_cell_adhesion"/>
</dbReference>
<evidence type="ECO:0000256" key="1">
    <source>
        <dbReference type="SAM" id="MobiDB-lite"/>
    </source>
</evidence>
<keyword evidence="2" id="KW-0812">Transmembrane</keyword>
<gene>
    <name evidence="4" type="ORF">URODEC1_LOCUS105725</name>
</gene>
<reference evidence="5" key="1">
    <citation type="submission" date="2024-06" db="EMBL/GenBank/DDBJ databases">
        <authorList>
            <person name="Ryan C."/>
        </authorList>
    </citation>
    <scope>NUCLEOTIDE SEQUENCE [LARGE SCALE GENOMIC DNA]</scope>
</reference>
<evidence type="ECO:0000313" key="5">
    <source>
        <dbReference type="Proteomes" id="UP001497457"/>
    </source>
</evidence>
<dbReference type="InterPro" id="IPR055099">
    <property type="entry name" value="Ig_NUP210_7th"/>
</dbReference>
<feature type="domain" description="BIG2" evidence="3">
    <location>
        <begin position="795"/>
        <end position="871"/>
    </location>
</feature>
<dbReference type="InterPro" id="IPR003343">
    <property type="entry name" value="Big_2"/>
</dbReference>
<dbReference type="Pfam" id="PF02368">
    <property type="entry name" value="Big_2"/>
    <property type="match status" value="1"/>
</dbReference>
<dbReference type="Pfam" id="PF22962">
    <property type="entry name" value="Ig_NUP210_7th"/>
    <property type="match status" value="1"/>
</dbReference>
<feature type="domain" description="BIG2" evidence="3">
    <location>
        <begin position="126"/>
        <end position="202"/>
    </location>
</feature>
<dbReference type="Proteomes" id="UP001497457">
    <property type="component" value="Chromosome 6rd"/>
</dbReference>
<dbReference type="PANTHER" id="PTHR23019:SF0">
    <property type="entry name" value="NUCLEAR PORE MEMBRANE GLYCOPROTEIN 210"/>
    <property type="match status" value="1"/>
</dbReference>
<dbReference type="InterPro" id="IPR056232">
    <property type="entry name" value="Ig_GP210_15th"/>
</dbReference>
<name>A0ABC9FHU4_9POAL</name>
<evidence type="ECO:0000256" key="2">
    <source>
        <dbReference type="SAM" id="Phobius"/>
    </source>
</evidence>
<dbReference type="Pfam" id="PF26182">
    <property type="entry name" value="Ig_NUP210_5th"/>
    <property type="match status" value="1"/>
</dbReference>
<evidence type="ECO:0000313" key="4">
    <source>
        <dbReference type="EMBL" id="CAL5075555.1"/>
    </source>
</evidence>
<reference evidence="4 5" key="2">
    <citation type="submission" date="2024-10" db="EMBL/GenBank/DDBJ databases">
        <authorList>
            <person name="Ryan C."/>
        </authorList>
    </citation>
    <scope>NUCLEOTIDE SEQUENCE [LARGE SCALE GENOMIC DNA]</scope>
</reference>
<dbReference type="SUPFAM" id="SSF49373">
    <property type="entry name" value="Invasin/intimin cell-adhesion fragments"/>
    <property type="match status" value="1"/>
</dbReference>
<feature type="compositionally biased region" description="Low complexity" evidence="1">
    <location>
        <begin position="1543"/>
        <end position="1566"/>
    </location>
</feature>
<keyword evidence="2" id="KW-0472">Membrane</keyword>
<dbReference type="Pfam" id="PF24425">
    <property type="entry name" value="Ig_GP210_15th"/>
    <property type="match status" value="1"/>
</dbReference>
<proteinExistence type="predicted"/>
<feature type="region of interest" description="Disordered" evidence="1">
    <location>
        <begin position="1533"/>
        <end position="1606"/>
    </location>
</feature>
<organism evidence="4 5">
    <name type="scientific">Urochloa decumbens</name>
    <dbReference type="NCBI Taxonomy" id="240449"/>
    <lineage>
        <taxon>Eukaryota</taxon>
        <taxon>Viridiplantae</taxon>
        <taxon>Streptophyta</taxon>
        <taxon>Embryophyta</taxon>
        <taxon>Tracheophyta</taxon>
        <taxon>Spermatophyta</taxon>
        <taxon>Magnoliopsida</taxon>
        <taxon>Liliopsida</taxon>
        <taxon>Poales</taxon>
        <taxon>Poaceae</taxon>
        <taxon>PACMAD clade</taxon>
        <taxon>Panicoideae</taxon>
        <taxon>Panicodae</taxon>
        <taxon>Paniceae</taxon>
        <taxon>Melinidinae</taxon>
        <taxon>Urochloa</taxon>
    </lineage>
</organism>
<keyword evidence="2" id="KW-1133">Transmembrane helix</keyword>
<feature type="compositionally biased region" description="Basic and acidic residues" evidence="1">
    <location>
        <begin position="1581"/>
        <end position="1594"/>
    </location>
</feature>
<dbReference type="PANTHER" id="PTHR23019">
    <property type="entry name" value="NUCLEAR PORE MEMBRANE GLYCOPROTEIN GP210-RELATED"/>
    <property type="match status" value="1"/>
</dbReference>
<dbReference type="EMBL" id="OZ075116">
    <property type="protein sequence ID" value="CAL5075555.1"/>
    <property type="molecule type" value="Genomic_DNA"/>
</dbReference>
<dbReference type="SMART" id="SM00635">
    <property type="entry name" value="BID_2"/>
    <property type="match status" value="3"/>
</dbReference>
<feature type="transmembrane region" description="Helical" evidence="2">
    <location>
        <begin position="1505"/>
        <end position="1527"/>
    </location>
</feature>
<keyword evidence="5" id="KW-1185">Reference proteome</keyword>
<dbReference type="InterPro" id="IPR056233">
    <property type="entry name" value="Ig_GP210_16th"/>
</dbReference>
<evidence type="ECO:0000259" key="3">
    <source>
        <dbReference type="SMART" id="SM00635"/>
    </source>
</evidence>
<feature type="domain" description="BIG2" evidence="3">
    <location>
        <begin position="1211"/>
        <end position="1288"/>
    </location>
</feature>
<dbReference type="Pfam" id="PF24427">
    <property type="entry name" value="Ig_GP210_16th"/>
    <property type="match status" value="1"/>
</dbReference>
<accession>A0ABC9FHU4</accession>
<dbReference type="InterPro" id="IPR045197">
    <property type="entry name" value="NUP210-like"/>
</dbReference>
<sequence length="1606" mass="175002">MDDSAHFHGITNIPSSKVWYVYPGRKYMVLAKAFAEREIYITEENELKLESSTMELWNLSQVPESSIGSYEVQTSRLLSPVSQGKGHLVASLTYLTEASGPAKALKIVQEVNVCSKVKAFWDEGLENSNVIHLPWVPGVYQEVELKATGGCGKTLDDYKLFSSDEDVASVSDSRIVRAKKPGQAVIRVVSAFDFLNFDEITVEVSIPSLLSILPVFPVEVPVGTRLHAAAALKTSNGHTFSRCDHFDAFIRWSLLSDNESFRILNTAEVSSIEDIKRSAGSWGQNGNRCAWISLDASAAGRSTVVATFTFDSDSSIETLGPISLKATSQISAYYPLVVLQGGNGNQFGGYWFDLSGIHSRIENMDNNSPNELYLVPGSAMDVFLFGGPERWNQVVDFVETVDVIGELKNQITSSTAVQKLSSGIYRVSCPSKVNYKLMFSRGNMIGKDHPVPAVAKSEFSVVCDFPSEITLIANENENRLDILEAASKADRGPDRLQASPVVISNGRNIRLAAVGIHENGRFFANSSSLSLKWEATGCEGLAYFDEAKSSKMLDESAWERFLVLQNSTGVCTVRATVIGFSTKSAGQTHEEDYTLHSLTDGIQLQLVSSLRVAPEYVLLVFHPDAQENLIVSGGTCSLDASTNDTHVVQIVNHPGKSLCSQLILGAKGLGKAIVTIQDVGLSPRATTHSSARVANVDWIQIIAEEHISLMEGSTKDFQILAGTQDGQTFGDSQFKYMGIELHLVNEILELISPHDSIDGPKFSIKAAKTGITSLYVSTRQHSGQRVLSQVVKVEVYKPLQIHPEYIYLTPGASFVLSVKGGPKTGVYIEYSSLNMETVEVQNATGKLSAKAVGNSTVRAAIFANGGTLVCEAFGRVEVDIPVAMTLNTQSDRLCIGCSMPIYPSLPKGDLFSFYETCQSYGWMIADEKVVIFQSAKSWQYRLGQGLYSEGKNNPWFSNGSSNSFINHMIGRSAGKTKVSVSVTCDFLLPGTTGSVVSYNASKTILVVPDPPLALVLPVTWLFPPFYTTTSLLPRSTNSLGEPDSLDLESSVGYSLLRGSGRSGSVIQDASIIDGSKIRTGESNAVDCIQAKDHSTGRTEIASCLRVAEVAQARIAAAESSVQIAYLSVNDRVEFDIKYADELGYIFHEAHGVAPVKIETNYPDVVSILMPRDFNGTYGMHERFVLQARSHGTALIRLHANHIPNKADFIMVSVGAQMYPRDVILHSGQHLNFTIIGDSMDTRGSGHWLSSNEKIVHVNRVTGEAQARSEGVAEVIFKGSNLKLQTTVSVLKVNQIVVDAPAETLTNTAGPPDGYTFSVRFSTGSSVNPIDVPFECTVDPSFVGFVEPWTDHAAKKSYCLFHPYPPAQLLPVKLNPKEGFLHILVRANLKEDSKVTGSAHALFVKGFYIKEPGKLNLTPSCNHSIITIGGNTDVELFWNAKDLLSVSRVDTNENKGVPSRIVYRVEALKRQPFSDKVTIVLPATGQTEEVEISYGTGDKAEPSSSWGLTTFAVILTCMVVPVVTIAFFMKSLERPSRQAPSRNTAASTPGRAPAASPTPTADPATPANGQLSPRTPQPFMEYVRRTIDDTPYYKRDGRRRFNPQNTY</sequence>
<protein>
    <recommendedName>
        <fullName evidence="3">BIG2 domain-containing protein</fullName>
    </recommendedName>
</protein>
<dbReference type="Gene3D" id="2.60.40.1080">
    <property type="match status" value="1"/>
</dbReference>